<sequence>MFNGLDELEDFAERLAPPTKEELEAARSEKLAEAYEENEAPCELEVHA</sequence>
<feature type="compositionally biased region" description="Acidic residues" evidence="1">
    <location>
        <begin position="1"/>
        <end position="10"/>
    </location>
</feature>
<gene>
    <name evidence="2" type="ORF">SAMN05444390_101978</name>
</gene>
<dbReference type="Proteomes" id="UP000236745">
    <property type="component" value="Unassembled WGS sequence"/>
</dbReference>
<reference evidence="2 3" key="1">
    <citation type="submission" date="2016-10" db="EMBL/GenBank/DDBJ databases">
        <authorList>
            <person name="de Groot N.N."/>
        </authorList>
    </citation>
    <scope>NUCLEOTIDE SEQUENCE [LARGE SCALE GENOMIC DNA]</scope>
    <source>
        <strain evidence="2 3">DSM 22012</strain>
    </source>
</reference>
<evidence type="ECO:0000313" key="3">
    <source>
        <dbReference type="Proteomes" id="UP000236745"/>
    </source>
</evidence>
<accession>A0A1H5WA25</accession>
<protein>
    <submittedName>
        <fullName evidence="2">Uncharacterized protein</fullName>
    </submittedName>
</protein>
<proteinExistence type="predicted"/>
<dbReference type="AlphaFoldDB" id="A0A1H5WA25"/>
<feature type="compositionally biased region" description="Basic and acidic residues" evidence="1">
    <location>
        <begin position="19"/>
        <end position="33"/>
    </location>
</feature>
<dbReference type="RefSeq" id="WP_160115444.1">
    <property type="nucleotide sequence ID" value="NZ_FNVQ01000001.1"/>
</dbReference>
<feature type="region of interest" description="Disordered" evidence="1">
    <location>
        <begin position="1"/>
        <end position="48"/>
    </location>
</feature>
<organism evidence="2 3">
    <name type="scientific">Marinobacterium lutimaris</name>
    <dbReference type="NCBI Taxonomy" id="568106"/>
    <lineage>
        <taxon>Bacteria</taxon>
        <taxon>Pseudomonadati</taxon>
        <taxon>Pseudomonadota</taxon>
        <taxon>Gammaproteobacteria</taxon>
        <taxon>Oceanospirillales</taxon>
        <taxon>Oceanospirillaceae</taxon>
        <taxon>Marinobacterium</taxon>
    </lineage>
</organism>
<keyword evidence="3" id="KW-1185">Reference proteome</keyword>
<dbReference type="EMBL" id="FNVQ01000001">
    <property type="protein sequence ID" value="SEF96126.1"/>
    <property type="molecule type" value="Genomic_DNA"/>
</dbReference>
<evidence type="ECO:0000256" key="1">
    <source>
        <dbReference type="SAM" id="MobiDB-lite"/>
    </source>
</evidence>
<evidence type="ECO:0000313" key="2">
    <source>
        <dbReference type="EMBL" id="SEF96126.1"/>
    </source>
</evidence>
<name>A0A1H5WA25_9GAMM</name>